<comment type="similarity">
    <text evidence="2">Belongs to the membrane fusion protein (MFP) (TC 8.A.1) family.</text>
</comment>
<dbReference type="NCBIfam" id="TIGR01730">
    <property type="entry name" value="RND_mfp"/>
    <property type="match status" value="1"/>
</dbReference>
<organism evidence="7 8">
    <name type="scientific">Brevibacillus panacihumi</name>
    <dbReference type="NCBI Taxonomy" id="497735"/>
    <lineage>
        <taxon>Bacteria</taxon>
        <taxon>Bacillati</taxon>
        <taxon>Bacillota</taxon>
        <taxon>Bacilli</taxon>
        <taxon>Bacillales</taxon>
        <taxon>Paenibacillaceae</taxon>
        <taxon>Brevibacillus</taxon>
    </lineage>
</organism>
<dbReference type="RefSeq" id="WP_122915613.1">
    <property type="nucleotide sequence ID" value="NZ_RHHT01000074.1"/>
</dbReference>
<accession>A0A3M8C1P0</accession>
<evidence type="ECO:0000256" key="3">
    <source>
        <dbReference type="ARBA" id="ARBA00023054"/>
    </source>
</evidence>
<dbReference type="GO" id="GO:0030313">
    <property type="term" value="C:cell envelope"/>
    <property type="evidence" value="ECO:0007669"/>
    <property type="project" value="UniProtKB-SubCell"/>
</dbReference>
<dbReference type="SUPFAM" id="SSF111369">
    <property type="entry name" value="HlyD-like secretion proteins"/>
    <property type="match status" value="2"/>
</dbReference>
<reference evidence="7 8" key="1">
    <citation type="submission" date="2018-10" db="EMBL/GenBank/DDBJ databases">
        <title>Phylogenomics of Brevibacillus.</title>
        <authorList>
            <person name="Dunlap C."/>
        </authorList>
    </citation>
    <scope>NUCLEOTIDE SEQUENCE [LARGE SCALE GENOMIC DNA]</scope>
    <source>
        <strain evidence="7 8">JCM 15085</strain>
    </source>
</reference>
<protein>
    <submittedName>
        <fullName evidence="7">Efflux RND transporter periplasmic adaptor subunit</fullName>
    </submittedName>
</protein>
<feature type="domain" description="CusB-like beta-barrel" evidence="6">
    <location>
        <begin position="329"/>
        <end position="401"/>
    </location>
</feature>
<evidence type="ECO:0000313" key="8">
    <source>
        <dbReference type="Proteomes" id="UP000281915"/>
    </source>
</evidence>
<evidence type="ECO:0000256" key="5">
    <source>
        <dbReference type="SAM" id="MobiDB-lite"/>
    </source>
</evidence>
<dbReference type="GO" id="GO:0016020">
    <property type="term" value="C:membrane"/>
    <property type="evidence" value="ECO:0007669"/>
    <property type="project" value="InterPro"/>
</dbReference>
<dbReference type="PROSITE" id="PS51257">
    <property type="entry name" value="PROKAR_LIPOPROTEIN"/>
    <property type="match status" value="1"/>
</dbReference>
<evidence type="ECO:0000256" key="4">
    <source>
        <dbReference type="SAM" id="Coils"/>
    </source>
</evidence>
<evidence type="ECO:0000256" key="2">
    <source>
        <dbReference type="ARBA" id="ARBA00009477"/>
    </source>
</evidence>
<dbReference type="Gene3D" id="2.40.30.170">
    <property type="match status" value="1"/>
</dbReference>
<dbReference type="InterPro" id="IPR050465">
    <property type="entry name" value="UPF0194_transport"/>
</dbReference>
<gene>
    <name evidence="7" type="ORF">EDM58_24220</name>
</gene>
<feature type="region of interest" description="Disordered" evidence="5">
    <location>
        <begin position="425"/>
        <end position="485"/>
    </location>
</feature>
<dbReference type="InterPro" id="IPR006143">
    <property type="entry name" value="RND_pump_MFP"/>
</dbReference>
<feature type="compositionally biased region" description="Polar residues" evidence="5">
    <location>
        <begin position="472"/>
        <end position="482"/>
    </location>
</feature>
<sequence length="553" mass="58505">MNETSKKQSFFSKTGKNRKRIMITGLAVLLLGCGGIVGYQMFMAPAQAEAAYTVVKVGRGDITETVMASGTVQASKRSTLSFADAENAKDVISSINVQVGDVVKKGDVLATMDDSVARMQLINAEANLLSAQAKLEEALKSKTEGEMRTLQANVNQAKTELEMATKTIDLEKARNDEAKAKENLDKANKNFNSQKALFDAGAISRTEYETAQTELEQAKRDYQTATLALEQAEGQSAYKIEQAQAAYQTALENLEEAQKGPDSASILSARAAVEQAKAQLQTSQSALNAVTLKAPMDGVIVAVNGNVGEIPSNQVIVMDNSNSGNLEVLAQISESDIGKVKEGLSVTFGTNTYPDKTFHGSVKLVYPEATTNSGVTTYDVLLSVDNKEGLLKIGMTMNVTIEIGSHTNVLVIPASALQSRNGTDGVLLMNSSGSAENRSGAAESRAGDGEQKQAGRQGQQSPSSTQPNSQQEGRQAGNSENRGNLPYRFQPVKIGYFASGRVEIVEGLSEGDQIVILPTAGGSSGSTQGSMRMGSVPAMGGFPAGGGMRTMIR</sequence>
<keyword evidence="3 4" id="KW-0175">Coiled coil</keyword>
<dbReference type="GO" id="GO:0015562">
    <property type="term" value="F:efflux transmembrane transporter activity"/>
    <property type="evidence" value="ECO:0007669"/>
    <property type="project" value="InterPro"/>
</dbReference>
<dbReference type="PANTHER" id="PTHR32347">
    <property type="entry name" value="EFFLUX SYSTEM COMPONENT YKNX-RELATED"/>
    <property type="match status" value="1"/>
</dbReference>
<evidence type="ECO:0000259" key="6">
    <source>
        <dbReference type="Pfam" id="PF25954"/>
    </source>
</evidence>
<dbReference type="Gene3D" id="2.40.50.100">
    <property type="match status" value="1"/>
</dbReference>
<dbReference type="InterPro" id="IPR058792">
    <property type="entry name" value="Beta-barrel_RND_2"/>
</dbReference>
<dbReference type="EMBL" id="RHHT01000074">
    <property type="protein sequence ID" value="RNB69632.1"/>
    <property type="molecule type" value="Genomic_DNA"/>
</dbReference>
<dbReference type="AlphaFoldDB" id="A0A3M8C1P0"/>
<evidence type="ECO:0000313" key="7">
    <source>
        <dbReference type="EMBL" id="RNB69632.1"/>
    </source>
</evidence>
<dbReference type="PANTHER" id="PTHR32347:SF14">
    <property type="entry name" value="EFFLUX SYSTEM COMPONENT YKNX-RELATED"/>
    <property type="match status" value="1"/>
</dbReference>
<name>A0A3M8C1P0_9BACL</name>
<dbReference type="Gene3D" id="1.10.287.470">
    <property type="entry name" value="Helix hairpin bin"/>
    <property type="match status" value="2"/>
</dbReference>
<dbReference type="Pfam" id="PF25954">
    <property type="entry name" value="Beta-barrel_RND_2"/>
    <property type="match status" value="1"/>
</dbReference>
<proteinExistence type="inferred from homology"/>
<comment type="subcellular location">
    <subcellularLocation>
        <location evidence="1">Cell envelope</location>
    </subcellularLocation>
</comment>
<feature type="compositionally biased region" description="Low complexity" evidence="5">
    <location>
        <begin position="457"/>
        <end position="471"/>
    </location>
</feature>
<dbReference type="Proteomes" id="UP000281915">
    <property type="component" value="Unassembled WGS sequence"/>
</dbReference>
<comment type="caution">
    <text evidence="7">The sequence shown here is derived from an EMBL/GenBank/DDBJ whole genome shotgun (WGS) entry which is preliminary data.</text>
</comment>
<feature type="coiled-coil region" evidence="4">
    <location>
        <begin position="121"/>
        <end position="293"/>
    </location>
</feature>
<evidence type="ECO:0000256" key="1">
    <source>
        <dbReference type="ARBA" id="ARBA00004196"/>
    </source>
</evidence>